<proteinExistence type="predicted"/>
<dbReference type="Proteomes" id="UP000297245">
    <property type="component" value="Unassembled WGS sequence"/>
</dbReference>
<sequence>MALPHAYVGMADILSKQLFKAATCNQQRRIGTDHLVPVPGFRHYEVVADTETQLQVQSDCQIDAWTYLPGNFLKNQVVDNLINIRGRGGTFYGDNLSQAIKMATSLTMKWLKFSTDKLGPVQAVIVRLLVDTFGSRILILQGVHNAIKQPEVHILGTKTRKKVDVNQIRTWILANLVSHPLTQKNTPETEVLDEIYSWVENCRPDSFQRQHDLLQIYAKPKHYAQPRNPNTPSSAVFEPQLSNPQIQTHSQPPPPSSISISTFDHIPAPPDPEQTAGILLKVQLLLPFLDNIAPLAVRPRQSAGLKDKFLWHVQQSTDRLLPFQDLAISRRLILADGGPYSPAHLRTRAGFFSAMIFWSVTFNAPIVQVSGFPTLFRSLADWKEAVEQFKEKQPNFFCNTNAYGPCVTDRSPKNIESHYVQQAFGTPLPWLLDSQISVSFKTLFDTFKCLKGLGLFTSFMLAVDYAIAGLVRKPSPAGLGKIVWELKKGGQKGLRNLHYNVDTEQETVEAFCNFHTYLENCIGQRIKEKMMFDVFITEHLLCKDSRLELKDFKQLKTMYGMKKIEDSIFSLSDDV</sequence>
<name>A0A4S8M2Z7_DENBC</name>
<protein>
    <submittedName>
        <fullName evidence="1">Uncharacterized protein</fullName>
    </submittedName>
</protein>
<dbReference type="EMBL" id="ML179175">
    <property type="protein sequence ID" value="THU96509.1"/>
    <property type="molecule type" value="Genomic_DNA"/>
</dbReference>
<evidence type="ECO:0000313" key="2">
    <source>
        <dbReference type="Proteomes" id="UP000297245"/>
    </source>
</evidence>
<evidence type="ECO:0000313" key="1">
    <source>
        <dbReference type="EMBL" id="THU96509.1"/>
    </source>
</evidence>
<gene>
    <name evidence="1" type="ORF">K435DRAFT_858462</name>
</gene>
<reference evidence="1 2" key="1">
    <citation type="journal article" date="2019" name="Nat. Ecol. Evol.">
        <title>Megaphylogeny resolves global patterns of mushroom evolution.</title>
        <authorList>
            <person name="Varga T."/>
            <person name="Krizsan K."/>
            <person name="Foldi C."/>
            <person name="Dima B."/>
            <person name="Sanchez-Garcia M."/>
            <person name="Sanchez-Ramirez S."/>
            <person name="Szollosi G.J."/>
            <person name="Szarkandi J.G."/>
            <person name="Papp V."/>
            <person name="Albert L."/>
            <person name="Andreopoulos W."/>
            <person name="Angelini C."/>
            <person name="Antonin V."/>
            <person name="Barry K.W."/>
            <person name="Bougher N.L."/>
            <person name="Buchanan P."/>
            <person name="Buyck B."/>
            <person name="Bense V."/>
            <person name="Catcheside P."/>
            <person name="Chovatia M."/>
            <person name="Cooper J."/>
            <person name="Damon W."/>
            <person name="Desjardin D."/>
            <person name="Finy P."/>
            <person name="Geml J."/>
            <person name="Haridas S."/>
            <person name="Hughes K."/>
            <person name="Justo A."/>
            <person name="Karasinski D."/>
            <person name="Kautmanova I."/>
            <person name="Kiss B."/>
            <person name="Kocsube S."/>
            <person name="Kotiranta H."/>
            <person name="LaButti K.M."/>
            <person name="Lechner B.E."/>
            <person name="Liimatainen K."/>
            <person name="Lipzen A."/>
            <person name="Lukacs Z."/>
            <person name="Mihaltcheva S."/>
            <person name="Morgado L.N."/>
            <person name="Niskanen T."/>
            <person name="Noordeloos M.E."/>
            <person name="Ohm R.A."/>
            <person name="Ortiz-Santana B."/>
            <person name="Ovrebo C."/>
            <person name="Racz N."/>
            <person name="Riley R."/>
            <person name="Savchenko A."/>
            <person name="Shiryaev A."/>
            <person name="Soop K."/>
            <person name="Spirin V."/>
            <person name="Szebenyi C."/>
            <person name="Tomsovsky M."/>
            <person name="Tulloss R.E."/>
            <person name="Uehling J."/>
            <person name="Grigoriev I.V."/>
            <person name="Vagvolgyi C."/>
            <person name="Papp T."/>
            <person name="Martin F.M."/>
            <person name="Miettinen O."/>
            <person name="Hibbett D.S."/>
            <person name="Nagy L.G."/>
        </authorList>
    </citation>
    <scope>NUCLEOTIDE SEQUENCE [LARGE SCALE GENOMIC DNA]</scope>
    <source>
        <strain evidence="1 2">CBS 962.96</strain>
    </source>
</reference>
<organism evidence="1 2">
    <name type="scientific">Dendrothele bispora (strain CBS 962.96)</name>
    <dbReference type="NCBI Taxonomy" id="1314807"/>
    <lineage>
        <taxon>Eukaryota</taxon>
        <taxon>Fungi</taxon>
        <taxon>Dikarya</taxon>
        <taxon>Basidiomycota</taxon>
        <taxon>Agaricomycotina</taxon>
        <taxon>Agaricomycetes</taxon>
        <taxon>Agaricomycetidae</taxon>
        <taxon>Agaricales</taxon>
        <taxon>Agaricales incertae sedis</taxon>
        <taxon>Dendrothele</taxon>
    </lineage>
</organism>
<keyword evidence="2" id="KW-1185">Reference proteome</keyword>
<dbReference type="OrthoDB" id="2934473at2759"/>
<accession>A0A4S8M2Z7</accession>
<dbReference type="AlphaFoldDB" id="A0A4S8M2Z7"/>